<dbReference type="InterPro" id="IPR052028">
    <property type="entry name" value="HipA_Ser/Thr_kinase"/>
</dbReference>
<name>A0A1N6GBX3_9BURK</name>
<dbReference type="AlphaFoldDB" id="A0A1N6GBX3"/>
<dbReference type="InterPro" id="IPR012893">
    <property type="entry name" value="HipA-like_C"/>
</dbReference>
<keyword evidence="3 7" id="KW-0418">Kinase</keyword>
<dbReference type="RefSeq" id="WP_074264340.1">
    <property type="nucleotide sequence ID" value="NZ_FSRM01000001.1"/>
</dbReference>
<dbReference type="PANTHER" id="PTHR37419:SF1">
    <property type="entry name" value="SERINE_THREONINE-PROTEIN KINASE TOXIN HIPA"/>
    <property type="match status" value="1"/>
</dbReference>
<organism evidence="7 8">
    <name type="scientific">Paraburkholderia phenazinium</name>
    <dbReference type="NCBI Taxonomy" id="60549"/>
    <lineage>
        <taxon>Bacteria</taxon>
        <taxon>Pseudomonadati</taxon>
        <taxon>Pseudomonadota</taxon>
        <taxon>Betaproteobacteria</taxon>
        <taxon>Burkholderiales</taxon>
        <taxon>Burkholderiaceae</taxon>
        <taxon>Paraburkholderia</taxon>
    </lineage>
</organism>
<proteinExistence type="inferred from homology"/>
<dbReference type="OrthoDB" id="9805913at2"/>
<dbReference type="PANTHER" id="PTHR37419">
    <property type="entry name" value="SERINE/THREONINE-PROTEIN KINASE TOXIN HIPA"/>
    <property type="match status" value="1"/>
</dbReference>
<evidence type="ECO:0000256" key="3">
    <source>
        <dbReference type="ARBA" id="ARBA00022777"/>
    </source>
</evidence>
<dbReference type="Pfam" id="PF07804">
    <property type="entry name" value="HipA_C"/>
    <property type="match status" value="1"/>
</dbReference>
<protein>
    <submittedName>
        <fullName evidence="7">Serine/threonine-protein kinase HipA</fullName>
    </submittedName>
</protein>
<feature type="domain" description="HipA-like C-terminal" evidence="5">
    <location>
        <begin position="139"/>
        <end position="373"/>
    </location>
</feature>
<accession>A0A1N6GBX3</accession>
<dbReference type="GO" id="GO:0005829">
    <property type="term" value="C:cytosol"/>
    <property type="evidence" value="ECO:0007669"/>
    <property type="project" value="TreeGrafter"/>
</dbReference>
<evidence type="ECO:0000256" key="1">
    <source>
        <dbReference type="ARBA" id="ARBA00010164"/>
    </source>
</evidence>
<dbReference type="NCBIfam" id="TIGR03071">
    <property type="entry name" value="couple_hipA"/>
    <property type="match status" value="1"/>
</dbReference>
<evidence type="ECO:0000256" key="2">
    <source>
        <dbReference type="ARBA" id="ARBA00022679"/>
    </source>
</evidence>
<evidence type="ECO:0000259" key="6">
    <source>
        <dbReference type="Pfam" id="PF13657"/>
    </source>
</evidence>
<sequence>MKLDVQVQGRKVATLFRERDDYVLQYERDTAPSDFVSLTMPVRQEAWRWPRDLHPFFRQNLPEGYLLNLIREQFGPLLDGTDLSLLAVVGAMGIGRVTVTPEGIEPGTELQALDVKDILHGDNTTEHFAALVRDYARAAISGAVPKFIAPQKSSTDTPSFDTPLGKPTIRTSRYIVKGSDENTPFLGFNEFYSMRVLERLGVAPVAHTQMSDDGRALVVERFDVNAEGFPVHGVEDMCGLLGLPPHEKYNSTTEKVLNVAKAYLLDRTSMRQQLEQLSWHLLSNYVVRNADCHTKNIALFYTSVDDVAFTPVYDIVTTQAYPRFAANPPGLPVDGRKTWAAGKALERFFNSRVGIAPPKYTAMVEALCDSAVSVGYELIEAAKNEPQWRGVAKQMLHAWNEGMESLRTPRKGILLKSLKPVIEAAGFSAAEPPERSREIIGQSPLLAKRGRSRG</sequence>
<comment type="similarity">
    <text evidence="1">Belongs to the HipA Ser/Thr kinase family.</text>
</comment>
<dbReference type="InterPro" id="IPR017508">
    <property type="entry name" value="HipA_N1"/>
</dbReference>
<dbReference type="EMBL" id="FSRM01000001">
    <property type="protein sequence ID" value="SIO05050.1"/>
    <property type="molecule type" value="Genomic_DNA"/>
</dbReference>
<evidence type="ECO:0000256" key="4">
    <source>
        <dbReference type="SAM" id="MobiDB-lite"/>
    </source>
</evidence>
<evidence type="ECO:0000259" key="5">
    <source>
        <dbReference type="Pfam" id="PF07804"/>
    </source>
</evidence>
<evidence type="ECO:0000313" key="8">
    <source>
        <dbReference type="Proteomes" id="UP000184693"/>
    </source>
</evidence>
<dbReference type="Proteomes" id="UP000184693">
    <property type="component" value="Unassembled WGS sequence"/>
</dbReference>
<gene>
    <name evidence="7" type="ORF">SAMN05444168_2280</name>
</gene>
<keyword evidence="2" id="KW-0808">Transferase</keyword>
<reference evidence="7 8" key="1">
    <citation type="submission" date="2016-11" db="EMBL/GenBank/DDBJ databases">
        <authorList>
            <person name="Jaros S."/>
            <person name="Januszkiewicz K."/>
            <person name="Wedrychowicz H."/>
        </authorList>
    </citation>
    <scope>NUCLEOTIDE SEQUENCE [LARGE SCALE GENOMIC DNA]</scope>
    <source>
        <strain evidence="7 8">GAS86</strain>
    </source>
</reference>
<evidence type="ECO:0000313" key="7">
    <source>
        <dbReference type="EMBL" id="SIO05050.1"/>
    </source>
</evidence>
<dbReference type="Pfam" id="PF13657">
    <property type="entry name" value="Couple_hipA"/>
    <property type="match status" value="1"/>
</dbReference>
<feature type="region of interest" description="Disordered" evidence="4">
    <location>
        <begin position="429"/>
        <end position="454"/>
    </location>
</feature>
<dbReference type="GO" id="GO:0004674">
    <property type="term" value="F:protein serine/threonine kinase activity"/>
    <property type="evidence" value="ECO:0007669"/>
    <property type="project" value="TreeGrafter"/>
</dbReference>
<feature type="domain" description="HipA N-terminal subdomain 1" evidence="6">
    <location>
        <begin position="3"/>
        <end position="99"/>
    </location>
</feature>